<evidence type="ECO:0000313" key="1">
    <source>
        <dbReference type="EMBL" id="KIP03579.1"/>
    </source>
</evidence>
<accession>A0A0C3NFS2</accession>
<dbReference type="Proteomes" id="UP000053257">
    <property type="component" value="Unassembled WGS sequence"/>
</dbReference>
<proteinExistence type="predicted"/>
<reference evidence="1 2" key="1">
    <citation type="journal article" date="2014" name="PLoS Genet.">
        <title>Analysis of the Phlebiopsis gigantea genome, transcriptome and secretome provides insight into its pioneer colonization strategies of wood.</title>
        <authorList>
            <person name="Hori C."/>
            <person name="Ishida T."/>
            <person name="Igarashi K."/>
            <person name="Samejima M."/>
            <person name="Suzuki H."/>
            <person name="Master E."/>
            <person name="Ferreira P."/>
            <person name="Ruiz-Duenas F.J."/>
            <person name="Held B."/>
            <person name="Canessa P."/>
            <person name="Larrondo L.F."/>
            <person name="Schmoll M."/>
            <person name="Druzhinina I.S."/>
            <person name="Kubicek C.P."/>
            <person name="Gaskell J.A."/>
            <person name="Kersten P."/>
            <person name="St John F."/>
            <person name="Glasner J."/>
            <person name="Sabat G."/>
            <person name="Splinter BonDurant S."/>
            <person name="Syed K."/>
            <person name="Yadav J."/>
            <person name="Mgbeahuruike A.C."/>
            <person name="Kovalchuk A."/>
            <person name="Asiegbu F.O."/>
            <person name="Lackner G."/>
            <person name="Hoffmeister D."/>
            <person name="Rencoret J."/>
            <person name="Gutierrez A."/>
            <person name="Sun H."/>
            <person name="Lindquist E."/>
            <person name="Barry K."/>
            <person name="Riley R."/>
            <person name="Grigoriev I.V."/>
            <person name="Henrissat B."/>
            <person name="Kues U."/>
            <person name="Berka R.M."/>
            <person name="Martinez A.T."/>
            <person name="Covert S.F."/>
            <person name="Blanchette R.A."/>
            <person name="Cullen D."/>
        </authorList>
    </citation>
    <scope>NUCLEOTIDE SEQUENCE [LARGE SCALE GENOMIC DNA]</scope>
    <source>
        <strain evidence="1 2">11061_1 CR5-6</strain>
    </source>
</reference>
<keyword evidence="2" id="KW-1185">Reference proteome</keyword>
<organism evidence="1 2">
    <name type="scientific">Phlebiopsis gigantea (strain 11061_1 CR5-6)</name>
    <name type="common">White-rot fungus</name>
    <name type="synonym">Peniophora gigantea</name>
    <dbReference type="NCBI Taxonomy" id="745531"/>
    <lineage>
        <taxon>Eukaryota</taxon>
        <taxon>Fungi</taxon>
        <taxon>Dikarya</taxon>
        <taxon>Basidiomycota</taxon>
        <taxon>Agaricomycotina</taxon>
        <taxon>Agaricomycetes</taxon>
        <taxon>Polyporales</taxon>
        <taxon>Phanerochaetaceae</taxon>
        <taxon>Phlebiopsis</taxon>
    </lineage>
</organism>
<dbReference type="EMBL" id="KN840609">
    <property type="protein sequence ID" value="KIP03579.1"/>
    <property type="molecule type" value="Genomic_DNA"/>
</dbReference>
<protein>
    <submittedName>
        <fullName evidence="1">Uncharacterized protein</fullName>
    </submittedName>
</protein>
<dbReference type="OrthoDB" id="2801937at2759"/>
<evidence type="ECO:0000313" key="2">
    <source>
        <dbReference type="Proteomes" id="UP000053257"/>
    </source>
</evidence>
<dbReference type="HOGENOM" id="CLU_1058097_0_0_1"/>
<gene>
    <name evidence="1" type="ORF">PHLGIDRAFT_234802</name>
</gene>
<name>A0A0C3NFS2_PHLG1</name>
<sequence>MNQKGVPPTTSTHTRMPRRGLSAIPVAPTITVPRPGNLASFRGRRNIPGLTEYERDILKNSLPAILPLYLNLNAIWSDQELEGRASLIMDMVDKHPWLKRYEGAWPVEAAAMEWITNRRRQDGRSRQQRIQVASRNQPYHLRSRARARVEVVIQRPPPKPTRRKACLPHAMPDPAPPQPAPEAAQDCCKTPPATDAVRGFLASLQLPMGNFTPILVQGGVQEKESLEALISMTEEQQRSFLNRLPFTVFQVEVICNGLAQYQK</sequence>
<dbReference type="AlphaFoldDB" id="A0A0C3NFS2"/>